<dbReference type="EnsemblPlants" id="AUR62041734-RA">
    <property type="protein sequence ID" value="AUR62041734-RA:cds"/>
    <property type="gene ID" value="AUR62041734"/>
</dbReference>
<reference evidence="1" key="2">
    <citation type="submission" date="2021-03" db="UniProtKB">
        <authorList>
            <consortium name="EnsemblPlants"/>
        </authorList>
    </citation>
    <scope>IDENTIFICATION</scope>
</reference>
<dbReference type="PANTHER" id="PTHR46890">
    <property type="entry name" value="NON-LTR RETROLELEMENT REVERSE TRANSCRIPTASE-LIKE PROTEIN-RELATED"/>
    <property type="match status" value="1"/>
</dbReference>
<evidence type="ECO:0000313" key="1">
    <source>
        <dbReference type="EnsemblPlants" id="AUR62041734-RA:cds"/>
    </source>
</evidence>
<protein>
    <recommendedName>
        <fullName evidence="3">Reverse transcriptase domain-containing protein</fullName>
    </recommendedName>
</protein>
<sequence length="247" mass="28921">MKWIFWKQRAISKWNLYGDQSTAFFFKSVKQRASKMEIRALQNAQDEWATDKKAMSNQFFSHFVAMYEGPQRSMEETHHRDGLIKEWLQDIPKLTSDQILWLERPFLEKEIKAAVFAPHPLKSPGPNGAPPLFFQENWMAIKKEIIKGVQHFFRTCNMLKEENKTFINLIPKLKQPAKVDEFRLISLCNSFYKIISKCFVNRLKGNLASIIGGFQNAFVPDRLMIDNCFVAHEILNHVKHRKKGGIF</sequence>
<evidence type="ECO:0008006" key="3">
    <source>
        <dbReference type="Google" id="ProtNLM"/>
    </source>
</evidence>
<dbReference type="PANTHER" id="PTHR46890:SF48">
    <property type="entry name" value="RNA-DIRECTED DNA POLYMERASE"/>
    <property type="match status" value="1"/>
</dbReference>
<dbReference type="InterPro" id="IPR052343">
    <property type="entry name" value="Retrotransposon-Effector_Assoc"/>
</dbReference>
<dbReference type="Gramene" id="AUR62041734-RA">
    <property type="protein sequence ID" value="AUR62041734-RA:cds"/>
    <property type="gene ID" value="AUR62041734"/>
</dbReference>
<organism evidence="1 2">
    <name type="scientific">Chenopodium quinoa</name>
    <name type="common">Quinoa</name>
    <dbReference type="NCBI Taxonomy" id="63459"/>
    <lineage>
        <taxon>Eukaryota</taxon>
        <taxon>Viridiplantae</taxon>
        <taxon>Streptophyta</taxon>
        <taxon>Embryophyta</taxon>
        <taxon>Tracheophyta</taxon>
        <taxon>Spermatophyta</taxon>
        <taxon>Magnoliopsida</taxon>
        <taxon>eudicotyledons</taxon>
        <taxon>Gunneridae</taxon>
        <taxon>Pentapetalae</taxon>
        <taxon>Caryophyllales</taxon>
        <taxon>Chenopodiaceae</taxon>
        <taxon>Chenopodioideae</taxon>
        <taxon>Atripliceae</taxon>
        <taxon>Chenopodium</taxon>
    </lineage>
</organism>
<dbReference type="OMA" id="FLHTVER"/>
<dbReference type="AlphaFoldDB" id="A0A803N7I0"/>
<keyword evidence="2" id="KW-1185">Reference proteome</keyword>
<dbReference type="Proteomes" id="UP000596660">
    <property type="component" value="Unplaced"/>
</dbReference>
<proteinExistence type="predicted"/>
<reference evidence="1" key="1">
    <citation type="journal article" date="2017" name="Nature">
        <title>The genome of Chenopodium quinoa.</title>
        <authorList>
            <person name="Jarvis D.E."/>
            <person name="Ho Y.S."/>
            <person name="Lightfoot D.J."/>
            <person name="Schmoeckel S.M."/>
            <person name="Li B."/>
            <person name="Borm T.J.A."/>
            <person name="Ohyanagi H."/>
            <person name="Mineta K."/>
            <person name="Michell C.T."/>
            <person name="Saber N."/>
            <person name="Kharbatia N.M."/>
            <person name="Rupper R.R."/>
            <person name="Sharp A.R."/>
            <person name="Dally N."/>
            <person name="Boughton B.A."/>
            <person name="Woo Y.H."/>
            <person name="Gao G."/>
            <person name="Schijlen E.G.W.M."/>
            <person name="Guo X."/>
            <person name="Momin A.A."/>
            <person name="Negrao S."/>
            <person name="Al-Babili S."/>
            <person name="Gehring C."/>
            <person name="Roessner U."/>
            <person name="Jung C."/>
            <person name="Murphy K."/>
            <person name="Arold S.T."/>
            <person name="Gojobori T."/>
            <person name="van der Linden C.G."/>
            <person name="van Loo E.N."/>
            <person name="Jellen E.N."/>
            <person name="Maughan P.J."/>
            <person name="Tester M."/>
        </authorList>
    </citation>
    <scope>NUCLEOTIDE SEQUENCE [LARGE SCALE GENOMIC DNA]</scope>
    <source>
        <strain evidence="1">cv. PI 614886</strain>
    </source>
</reference>
<accession>A0A803N7I0</accession>
<evidence type="ECO:0000313" key="2">
    <source>
        <dbReference type="Proteomes" id="UP000596660"/>
    </source>
</evidence>
<name>A0A803N7I0_CHEQI</name>